<dbReference type="InterPro" id="IPR042470">
    <property type="entry name" value="RMI1_N_C_sf"/>
</dbReference>
<feature type="compositionally biased region" description="Basic and acidic residues" evidence="3">
    <location>
        <begin position="341"/>
        <end position="355"/>
    </location>
</feature>
<feature type="domain" description="RecQ mediated genome instability protein 1 OB-fold" evidence="4">
    <location>
        <begin position="77"/>
        <end position="183"/>
    </location>
</feature>
<dbReference type="GO" id="GO:0005634">
    <property type="term" value="C:nucleus"/>
    <property type="evidence" value="ECO:0007669"/>
    <property type="project" value="UniProtKB-SubCell"/>
</dbReference>
<evidence type="ECO:0000313" key="5">
    <source>
        <dbReference type="EMBL" id="VAH58166.1"/>
    </source>
</evidence>
<gene>
    <name evidence="5" type="ORF">TRITD_3Av1G041160</name>
</gene>
<dbReference type="AlphaFoldDB" id="A0A9R0VH24"/>
<dbReference type="EMBL" id="LT934115">
    <property type="protein sequence ID" value="VAH58166.1"/>
    <property type="molecule type" value="Genomic_DNA"/>
</dbReference>
<name>A0A9R0VH24_TRITD</name>
<proteinExistence type="predicted"/>
<feature type="region of interest" description="Disordered" evidence="3">
    <location>
        <begin position="241"/>
        <end position="286"/>
    </location>
</feature>
<keyword evidence="6" id="KW-1185">Reference proteome</keyword>
<evidence type="ECO:0000313" key="6">
    <source>
        <dbReference type="Proteomes" id="UP000324705"/>
    </source>
</evidence>
<dbReference type="Proteomes" id="UP000324705">
    <property type="component" value="Chromosome 3A"/>
</dbReference>
<dbReference type="Gramene" id="TRITD3Av1G041160.2">
    <property type="protein sequence ID" value="TRITD3Av1G041160.2"/>
    <property type="gene ID" value="TRITD3Av1G041160"/>
</dbReference>
<dbReference type="Gene3D" id="2.40.50.770">
    <property type="entry name" value="RecQ-mediated genome instability protein Rmi1, C-terminal domain"/>
    <property type="match status" value="1"/>
</dbReference>
<feature type="region of interest" description="Disordered" evidence="3">
    <location>
        <begin position="303"/>
        <end position="390"/>
    </location>
</feature>
<comment type="subcellular location">
    <subcellularLocation>
        <location evidence="1">Nucleus</location>
    </subcellularLocation>
</comment>
<accession>A0A9R0VH24</accession>
<feature type="compositionally biased region" description="Basic and acidic residues" evidence="3">
    <location>
        <begin position="365"/>
        <end position="390"/>
    </location>
</feature>
<dbReference type="PANTHER" id="PTHR13681">
    <property type="entry name" value="SURVIVAL OF MOTOR NEURON-RELATED-SPLICING FACTOR 30-RELATED"/>
    <property type="match status" value="1"/>
</dbReference>
<sequence length="390" mass="43057">MAAEASSSSVFPEGDSLLRPLAASGWRFRDTLDESIQALLHASPSPSPEALEADLLDTDLRLFGGKSLPDRAAATATKRLSYLHGPIVLQVVSLRDIYSSRVDASFNKPQQRRLLRFGLTDGISEAVAIELSPIPFITEEIAPGTKIRLENKIPVNHGILCLGAKNVTVIGGTVQSLYEEWKMNQKFSGLSRPVLRLSQDDDGVGPPPFEKLDIEARPNRTFQLQAYPDQKGRNLGVAHDHVSVNSSSKPTNEGSSNMNRENTTSKAESKQSTADIRPKEVSEAVPVQNQAAAQKLLQKMAMPEDRPGRGRFKGRSKQEDTPVFTLDEWERRKAVGSVSAAERHIQDTSRDEELARQLQEQLDLEDSHSGDARDFRGRTPADEHVQLQRP</sequence>
<dbReference type="InterPro" id="IPR013894">
    <property type="entry name" value="RMI1_OB"/>
</dbReference>
<feature type="compositionally biased region" description="Polar residues" evidence="3">
    <location>
        <begin position="243"/>
        <end position="274"/>
    </location>
</feature>
<dbReference type="PANTHER" id="PTHR13681:SF24">
    <property type="entry name" value="TUDOR DOMAIN-CONTAINING PROTEIN 3"/>
    <property type="match status" value="1"/>
</dbReference>
<dbReference type="Pfam" id="PF08585">
    <property type="entry name" value="RMI1_N_C"/>
    <property type="match status" value="1"/>
</dbReference>
<evidence type="ECO:0000259" key="4">
    <source>
        <dbReference type="Pfam" id="PF08585"/>
    </source>
</evidence>
<evidence type="ECO:0000256" key="1">
    <source>
        <dbReference type="ARBA" id="ARBA00004123"/>
    </source>
</evidence>
<reference evidence="5 6" key="1">
    <citation type="submission" date="2017-09" db="EMBL/GenBank/DDBJ databases">
        <authorList>
            <consortium name="International Durum Wheat Genome Sequencing Consortium (IDWGSC)"/>
            <person name="Milanesi L."/>
        </authorList>
    </citation>
    <scope>NUCLEOTIDE SEQUENCE [LARGE SCALE GENOMIC DNA]</scope>
    <source>
        <strain evidence="6">cv. Svevo</strain>
    </source>
</reference>
<dbReference type="SMART" id="SM01161">
    <property type="entry name" value="DUF1767"/>
    <property type="match status" value="1"/>
</dbReference>
<evidence type="ECO:0000256" key="3">
    <source>
        <dbReference type="SAM" id="MobiDB-lite"/>
    </source>
</evidence>
<keyword evidence="2" id="KW-0539">Nucleus</keyword>
<evidence type="ECO:0000256" key="2">
    <source>
        <dbReference type="ARBA" id="ARBA00023242"/>
    </source>
</evidence>
<organism evidence="5 6">
    <name type="scientific">Triticum turgidum subsp. durum</name>
    <name type="common">Durum wheat</name>
    <name type="synonym">Triticum durum</name>
    <dbReference type="NCBI Taxonomy" id="4567"/>
    <lineage>
        <taxon>Eukaryota</taxon>
        <taxon>Viridiplantae</taxon>
        <taxon>Streptophyta</taxon>
        <taxon>Embryophyta</taxon>
        <taxon>Tracheophyta</taxon>
        <taxon>Spermatophyta</taxon>
        <taxon>Magnoliopsida</taxon>
        <taxon>Liliopsida</taxon>
        <taxon>Poales</taxon>
        <taxon>Poaceae</taxon>
        <taxon>BOP clade</taxon>
        <taxon>Pooideae</taxon>
        <taxon>Triticodae</taxon>
        <taxon>Triticeae</taxon>
        <taxon>Triticinae</taxon>
        <taxon>Triticum</taxon>
    </lineage>
</organism>
<protein>
    <recommendedName>
        <fullName evidence="4">RecQ mediated genome instability protein 1 OB-fold domain-containing protein</fullName>
    </recommendedName>
</protein>